<keyword evidence="3 4" id="KW-0408">Iron</keyword>
<feature type="signal peptide" evidence="5">
    <location>
        <begin position="1"/>
        <end position="23"/>
    </location>
</feature>
<name>A0A1I3WY04_9HYPH</name>
<dbReference type="InterPro" id="IPR009056">
    <property type="entry name" value="Cyt_c-like_dom"/>
</dbReference>
<evidence type="ECO:0000256" key="5">
    <source>
        <dbReference type="SAM" id="SignalP"/>
    </source>
</evidence>
<dbReference type="Pfam" id="PF00034">
    <property type="entry name" value="Cytochrom_C"/>
    <property type="match status" value="1"/>
</dbReference>
<dbReference type="GO" id="GO:0009055">
    <property type="term" value="F:electron transfer activity"/>
    <property type="evidence" value="ECO:0007669"/>
    <property type="project" value="InterPro"/>
</dbReference>
<dbReference type="GO" id="GO:0020037">
    <property type="term" value="F:heme binding"/>
    <property type="evidence" value="ECO:0007669"/>
    <property type="project" value="InterPro"/>
</dbReference>
<dbReference type="AlphaFoldDB" id="A0A1I3WY04"/>
<evidence type="ECO:0000256" key="4">
    <source>
        <dbReference type="PROSITE-ProRule" id="PRU00433"/>
    </source>
</evidence>
<keyword evidence="1 4" id="KW-0349">Heme</keyword>
<dbReference type="RefSeq" id="WP_139223503.1">
    <property type="nucleotide sequence ID" value="NZ_FOSN01000002.1"/>
</dbReference>
<keyword evidence="2 4" id="KW-0479">Metal-binding</keyword>
<evidence type="ECO:0000256" key="3">
    <source>
        <dbReference type="ARBA" id="ARBA00023004"/>
    </source>
</evidence>
<keyword evidence="5" id="KW-0732">Signal</keyword>
<dbReference type="STRING" id="1612308.SAMN05444581_102197"/>
<dbReference type="Gene3D" id="1.10.760.10">
    <property type="entry name" value="Cytochrome c-like domain"/>
    <property type="match status" value="1"/>
</dbReference>
<evidence type="ECO:0000313" key="8">
    <source>
        <dbReference type="Proteomes" id="UP000198755"/>
    </source>
</evidence>
<sequence length="120" mass="13235">MARSYVYAAAAGFVLAAASPALGEGGNPQLGQRLAQEWCSKCHAIGRFGDSPLQLAPPFRQLHLRYNVEDLSESLAEGIMVGHPTMPQFRFDADQIENFISYLKSLEPPGEEKEQEPKDE</sequence>
<accession>A0A1I3WY04</accession>
<dbReference type="InterPro" id="IPR036909">
    <property type="entry name" value="Cyt_c-like_dom_sf"/>
</dbReference>
<reference evidence="7 8" key="1">
    <citation type="submission" date="2016-10" db="EMBL/GenBank/DDBJ databases">
        <authorList>
            <person name="de Groot N.N."/>
        </authorList>
    </citation>
    <scope>NUCLEOTIDE SEQUENCE [LARGE SCALE GENOMIC DNA]</scope>
    <source>
        <strain evidence="7 8">NE2</strain>
    </source>
</reference>
<dbReference type="OrthoDB" id="7363829at2"/>
<organism evidence="7 8">
    <name type="scientific">Methylocapsa palsarum</name>
    <dbReference type="NCBI Taxonomy" id="1612308"/>
    <lineage>
        <taxon>Bacteria</taxon>
        <taxon>Pseudomonadati</taxon>
        <taxon>Pseudomonadota</taxon>
        <taxon>Alphaproteobacteria</taxon>
        <taxon>Hyphomicrobiales</taxon>
        <taxon>Beijerinckiaceae</taxon>
        <taxon>Methylocapsa</taxon>
    </lineage>
</organism>
<evidence type="ECO:0000256" key="2">
    <source>
        <dbReference type="ARBA" id="ARBA00022723"/>
    </source>
</evidence>
<dbReference type="Proteomes" id="UP000198755">
    <property type="component" value="Unassembled WGS sequence"/>
</dbReference>
<protein>
    <submittedName>
        <fullName evidence="7">Cytochrome c, mono-and diheme variants</fullName>
    </submittedName>
</protein>
<dbReference type="GO" id="GO:0046872">
    <property type="term" value="F:metal ion binding"/>
    <property type="evidence" value="ECO:0007669"/>
    <property type="project" value="UniProtKB-KW"/>
</dbReference>
<dbReference type="SUPFAM" id="SSF46626">
    <property type="entry name" value="Cytochrome c"/>
    <property type="match status" value="1"/>
</dbReference>
<evidence type="ECO:0000256" key="1">
    <source>
        <dbReference type="ARBA" id="ARBA00022617"/>
    </source>
</evidence>
<feature type="chain" id="PRO_5011538415" evidence="5">
    <location>
        <begin position="24"/>
        <end position="120"/>
    </location>
</feature>
<evidence type="ECO:0000259" key="6">
    <source>
        <dbReference type="PROSITE" id="PS51007"/>
    </source>
</evidence>
<feature type="domain" description="Cytochrome c" evidence="6">
    <location>
        <begin position="26"/>
        <end position="107"/>
    </location>
</feature>
<gene>
    <name evidence="7" type="ORF">SAMN05444581_102197</name>
</gene>
<dbReference type="PROSITE" id="PS51007">
    <property type="entry name" value="CYTC"/>
    <property type="match status" value="1"/>
</dbReference>
<keyword evidence="8" id="KW-1185">Reference proteome</keyword>
<evidence type="ECO:0000313" key="7">
    <source>
        <dbReference type="EMBL" id="SFK11837.1"/>
    </source>
</evidence>
<dbReference type="EMBL" id="FOSN01000002">
    <property type="protein sequence ID" value="SFK11837.1"/>
    <property type="molecule type" value="Genomic_DNA"/>
</dbReference>
<proteinExistence type="predicted"/>